<organism evidence="1 2">
    <name type="scientific">Rhizocola hellebori</name>
    <dbReference type="NCBI Taxonomy" id="1392758"/>
    <lineage>
        <taxon>Bacteria</taxon>
        <taxon>Bacillati</taxon>
        <taxon>Actinomycetota</taxon>
        <taxon>Actinomycetes</taxon>
        <taxon>Micromonosporales</taxon>
        <taxon>Micromonosporaceae</taxon>
        <taxon>Rhizocola</taxon>
    </lineage>
</organism>
<dbReference type="AlphaFoldDB" id="A0A8J3Q2L7"/>
<evidence type="ECO:0000313" key="2">
    <source>
        <dbReference type="Proteomes" id="UP000612899"/>
    </source>
</evidence>
<keyword evidence="2" id="KW-1185">Reference proteome</keyword>
<comment type="caution">
    <text evidence="1">The sequence shown here is derived from an EMBL/GenBank/DDBJ whole genome shotgun (WGS) entry which is preliminary data.</text>
</comment>
<protein>
    <submittedName>
        <fullName evidence="1">Uncharacterized protein</fullName>
    </submittedName>
</protein>
<proteinExistence type="predicted"/>
<evidence type="ECO:0000313" key="1">
    <source>
        <dbReference type="EMBL" id="GIH02670.1"/>
    </source>
</evidence>
<accession>A0A8J3Q2L7</accession>
<name>A0A8J3Q2L7_9ACTN</name>
<dbReference type="Proteomes" id="UP000612899">
    <property type="component" value="Unassembled WGS sequence"/>
</dbReference>
<gene>
    <name evidence="1" type="ORF">Rhe02_07370</name>
</gene>
<sequence length="95" mass="9918">MVQVEVEAGGKLERAAGPFQDAPLAPAAIGQLLRDHQLSIEAHATKETQHAKLSLGLLAASPHRTLASAHGFGEDPDPAADLVLGDVAESEYEGR</sequence>
<dbReference type="EMBL" id="BONY01000003">
    <property type="protein sequence ID" value="GIH02670.1"/>
    <property type="molecule type" value="Genomic_DNA"/>
</dbReference>
<reference evidence="1" key="1">
    <citation type="submission" date="2021-01" db="EMBL/GenBank/DDBJ databases">
        <title>Whole genome shotgun sequence of Rhizocola hellebori NBRC 109834.</title>
        <authorList>
            <person name="Komaki H."/>
            <person name="Tamura T."/>
        </authorList>
    </citation>
    <scope>NUCLEOTIDE SEQUENCE</scope>
    <source>
        <strain evidence="1">NBRC 109834</strain>
    </source>
</reference>